<sequence length="105" mass="11752">MATDIKVSYGELEGKSQKMYGFQTEFETLIRNANDLIKSLNEAWDSTAQKNYAEEFGRLKTSAMDPLHLMLGEYAKFLHDSSDIYLKADEAISKALGKTTATTGF</sequence>
<evidence type="ECO:0000313" key="2">
    <source>
        <dbReference type="Proteomes" id="UP000426246"/>
    </source>
</evidence>
<protein>
    <submittedName>
        <fullName evidence="1">WXG100 family type VII secretion target</fullName>
    </submittedName>
</protein>
<organism evidence="1 2">
    <name type="scientific">Paenibacillus psychroresistens</name>
    <dbReference type="NCBI Taxonomy" id="1778678"/>
    <lineage>
        <taxon>Bacteria</taxon>
        <taxon>Bacillati</taxon>
        <taxon>Bacillota</taxon>
        <taxon>Bacilli</taxon>
        <taxon>Bacillales</taxon>
        <taxon>Paenibacillaceae</taxon>
        <taxon>Paenibacillus</taxon>
    </lineage>
</organism>
<reference evidence="2" key="1">
    <citation type="submission" date="2018-11" db="EMBL/GenBank/DDBJ databases">
        <title>Complete genome sequence of Paenibacillus sp. ML311-T8.</title>
        <authorList>
            <person name="Nam Y.-D."/>
            <person name="Kang J."/>
            <person name="Chung W.-H."/>
            <person name="Park Y.S."/>
        </authorList>
    </citation>
    <scope>NUCLEOTIDE SEQUENCE [LARGE SCALE GENOMIC DNA]</scope>
    <source>
        <strain evidence="2">ML311-T8</strain>
    </source>
</reference>
<dbReference type="InterPro" id="IPR036689">
    <property type="entry name" value="ESAT-6-like_sf"/>
</dbReference>
<dbReference type="Gene3D" id="1.10.287.1060">
    <property type="entry name" value="ESAT-6-like"/>
    <property type="match status" value="1"/>
</dbReference>
<keyword evidence="2" id="KW-1185">Reference proteome</keyword>
<dbReference type="InterPro" id="IPR010310">
    <property type="entry name" value="T7SS_ESAT-6-like"/>
</dbReference>
<dbReference type="Proteomes" id="UP000426246">
    <property type="component" value="Chromosome"/>
</dbReference>
<accession>A0A6B8RUJ5</accession>
<dbReference type="SUPFAM" id="SSF140453">
    <property type="entry name" value="EsxAB dimer-like"/>
    <property type="match status" value="1"/>
</dbReference>
<name>A0A6B8RUJ5_9BACL</name>
<dbReference type="KEGG" id="ppsc:EHS13_30090"/>
<dbReference type="Pfam" id="PF06013">
    <property type="entry name" value="WXG100"/>
    <property type="match status" value="1"/>
</dbReference>
<dbReference type="AlphaFoldDB" id="A0A6B8RUJ5"/>
<dbReference type="EMBL" id="CP034235">
    <property type="protein sequence ID" value="QGQ98828.1"/>
    <property type="molecule type" value="Genomic_DNA"/>
</dbReference>
<proteinExistence type="predicted"/>
<evidence type="ECO:0000313" key="1">
    <source>
        <dbReference type="EMBL" id="QGQ98828.1"/>
    </source>
</evidence>
<dbReference type="RefSeq" id="WP_155703933.1">
    <property type="nucleotide sequence ID" value="NZ_CP034235.1"/>
</dbReference>
<gene>
    <name evidence="1" type="ORF">EHS13_30090</name>
</gene>